<dbReference type="GO" id="GO:0045254">
    <property type="term" value="C:pyruvate dehydrogenase complex"/>
    <property type="evidence" value="ECO:0007669"/>
    <property type="project" value="InterPro"/>
</dbReference>
<gene>
    <name evidence="4" type="ORF">OS493_004076</name>
</gene>
<dbReference type="SUPFAM" id="SSF51230">
    <property type="entry name" value="Single hybrid motif"/>
    <property type="match status" value="1"/>
</dbReference>
<dbReference type="GO" id="GO:0005739">
    <property type="term" value="C:mitochondrion"/>
    <property type="evidence" value="ECO:0007669"/>
    <property type="project" value="TreeGrafter"/>
</dbReference>
<dbReference type="PANTHER" id="PTHR23151">
    <property type="entry name" value="DIHYDROLIPOAMIDE ACETYL/SUCCINYL-TRANSFERASE-RELATED"/>
    <property type="match status" value="1"/>
</dbReference>
<evidence type="ECO:0000313" key="4">
    <source>
        <dbReference type="EMBL" id="KAJ7387111.1"/>
    </source>
</evidence>
<comment type="caution">
    <text evidence="4">The sequence shown here is derived from an EMBL/GenBank/DDBJ whole genome shotgun (WGS) entry which is preliminary data.</text>
</comment>
<keyword evidence="1" id="KW-0450">Lipoyl</keyword>
<dbReference type="PROSITE" id="PS50968">
    <property type="entry name" value="BIOTINYL_LIPOYL"/>
    <property type="match status" value="1"/>
</dbReference>
<dbReference type="PANTHER" id="PTHR23151:SF90">
    <property type="entry name" value="DIHYDROLIPOYLLYSINE-RESIDUE ACETYLTRANSFERASE COMPONENT OF PYRUVATE DEHYDROGENASE COMPLEX, MITOCHONDRIAL-RELATED"/>
    <property type="match status" value="1"/>
</dbReference>
<proteinExistence type="predicted"/>
<feature type="domain" description="Lipoyl-binding" evidence="3">
    <location>
        <begin position="57"/>
        <end position="127"/>
    </location>
</feature>
<dbReference type="InterPro" id="IPR045257">
    <property type="entry name" value="E2/Pdx1"/>
</dbReference>
<dbReference type="FunFam" id="2.40.50.100:FF:000010">
    <property type="entry name" value="Acetyltransferase component of pyruvate dehydrogenase complex"/>
    <property type="match status" value="1"/>
</dbReference>
<dbReference type="InterPro" id="IPR011053">
    <property type="entry name" value="Single_hybrid_motif"/>
</dbReference>
<evidence type="ECO:0000313" key="5">
    <source>
        <dbReference type="Proteomes" id="UP001163046"/>
    </source>
</evidence>
<dbReference type="InterPro" id="IPR000089">
    <property type="entry name" value="Biotin_lipoyl"/>
</dbReference>
<evidence type="ECO:0000256" key="2">
    <source>
        <dbReference type="ARBA" id="ARBA00022946"/>
    </source>
</evidence>
<dbReference type="OrthoDB" id="537444at2759"/>
<dbReference type="GO" id="GO:0006086">
    <property type="term" value="P:pyruvate decarboxylation to acetyl-CoA"/>
    <property type="evidence" value="ECO:0007669"/>
    <property type="project" value="InterPro"/>
</dbReference>
<dbReference type="Proteomes" id="UP001163046">
    <property type="component" value="Unassembled WGS sequence"/>
</dbReference>
<organism evidence="4 5">
    <name type="scientific">Desmophyllum pertusum</name>
    <dbReference type="NCBI Taxonomy" id="174260"/>
    <lineage>
        <taxon>Eukaryota</taxon>
        <taxon>Metazoa</taxon>
        <taxon>Cnidaria</taxon>
        <taxon>Anthozoa</taxon>
        <taxon>Hexacorallia</taxon>
        <taxon>Scleractinia</taxon>
        <taxon>Caryophylliina</taxon>
        <taxon>Caryophylliidae</taxon>
        <taxon>Desmophyllum</taxon>
    </lineage>
</organism>
<evidence type="ECO:0000259" key="3">
    <source>
        <dbReference type="PROSITE" id="PS50968"/>
    </source>
</evidence>
<keyword evidence="5" id="KW-1185">Reference proteome</keyword>
<dbReference type="PROSITE" id="PS00189">
    <property type="entry name" value="LIPOYL"/>
    <property type="match status" value="1"/>
</dbReference>
<protein>
    <recommendedName>
        <fullName evidence="3">Lipoyl-binding domain-containing protein</fullName>
    </recommendedName>
</protein>
<dbReference type="Pfam" id="PF00364">
    <property type="entry name" value="Biotin_lipoyl"/>
    <property type="match status" value="1"/>
</dbReference>
<sequence length="127" mass="13843">MAANQGRLVGFRGLHSTRCLLRTANIGTAKSAIAKGIGTKDCKRTFMRSILRQAIATTQILMPALSPTMEVGTIVKWMKKEGDPISAGDVLCEIETDKATIAMDSDEEGILAKIVFQMEPKMSRLMN</sequence>
<accession>A0A9W9ZSN2</accession>
<dbReference type="EMBL" id="MU825874">
    <property type="protein sequence ID" value="KAJ7387111.1"/>
    <property type="molecule type" value="Genomic_DNA"/>
</dbReference>
<keyword evidence="2" id="KW-0809">Transit peptide</keyword>
<reference evidence="4" key="1">
    <citation type="submission" date="2023-01" db="EMBL/GenBank/DDBJ databases">
        <title>Genome assembly of the deep-sea coral Lophelia pertusa.</title>
        <authorList>
            <person name="Herrera S."/>
            <person name="Cordes E."/>
        </authorList>
    </citation>
    <scope>NUCLEOTIDE SEQUENCE</scope>
    <source>
        <strain evidence="4">USNM1676648</strain>
        <tissue evidence="4">Polyp</tissue>
    </source>
</reference>
<name>A0A9W9ZSN2_9CNID</name>
<dbReference type="CDD" id="cd06849">
    <property type="entry name" value="lipoyl_domain"/>
    <property type="match status" value="1"/>
</dbReference>
<dbReference type="Gene3D" id="2.40.50.100">
    <property type="match status" value="1"/>
</dbReference>
<evidence type="ECO:0000256" key="1">
    <source>
        <dbReference type="ARBA" id="ARBA00022823"/>
    </source>
</evidence>
<dbReference type="AlphaFoldDB" id="A0A9W9ZSN2"/>
<dbReference type="InterPro" id="IPR003016">
    <property type="entry name" value="2-oxoA_DH_lipoyl-BS"/>
</dbReference>